<dbReference type="RefSeq" id="WP_070402136.1">
    <property type="nucleotide sequence ID" value="NZ_BJVW01000002.1"/>
</dbReference>
<dbReference type="SUPFAM" id="SSF101898">
    <property type="entry name" value="NHL repeat"/>
    <property type="match status" value="1"/>
</dbReference>
<proteinExistence type="predicted"/>
<name>A0A1D8URS6_9PROT</name>
<reference evidence="1 2" key="1">
    <citation type="journal article" date="2016" name="Microb. Cell Fact.">
        <title>Dissection of exopolysaccharide biosynthesis in Kozakia baliensis.</title>
        <authorList>
            <person name="Brandt J.U."/>
            <person name="Jakob F."/>
            <person name="Behr J."/>
            <person name="Geissler A.J."/>
            <person name="Vogel R.F."/>
        </authorList>
    </citation>
    <scope>NUCLEOTIDE SEQUENCE [LARGE SCALE GENOMIC DNA]</scope>
    <source>
        <strain evidence="1 2">DSM 14400</strain>
    </source>
</reference>
<dbReference type="KEGG" id="kba:A0U89_03635"/>
<dbReference type="STRING" id="153496.A0U89_03635"/>
<evidence type="ECO:0000313" key="2">
    <source>
        <dbReference type="Proteomes" id="UP000179145"/>
    </source>
</evidence>
<accession>A0A1D8URS6</accession>
<dbReference type="AlphaFoldDB" id="A0A1D8URS6"/>
<protein>
    <submittedName>
        <fullName evidence="1">Uncharacterized protein</fullName>
    </submittedName>
</protein>
<keyword evidence="2" id="KW-1185">Reference proteome</keyword>
<organism evidence="1 2">
    <name type="scientific">Kozakia baliensis</name>
    <dbReference type="NCBI Taxonomy" id="153496"/>
    <lineage>
        <taxon>Bacteria</taxon>
        <taxon>Pseudomonadati</taxon>
        <taxon>Pseudomonadota</taxon>
        <taxon>Alphaproteobacteria</taxon>
        <taxon>Acetobacterales</taxon>
        <taxon>Acetobacteraceae</taxon>
        <taxon>Kozakia</taxon>
    </lineage>
</organism>
<gene>
    <name evidence="1" type="ORF">A0U89_03635</name>
</gene>
<dbReference type="eggNOG" id="COG3386">
    <property type="taxonomic scope" value="Bacteria"/>
</dbReference>
<dbReference type="EMBL" id="CP014674">
    <property type="protein sequence ID" value="AOX16362.1"/>
    <property type="molecule type" value="Genomic_DNA"/>
</dbReference>
<sequence length="343" mass="37185">MACLKASRIALSCILAVGAFAAAGFNSAHAQQERPWVPAPIPAKVEHVSSLVDGEKWHGVVLLANGVIVAERENATSGPLVISVDPQDRISPFPDVSWNDPHVQGPHFVHPTAITTDEQGKAWLLDNGSADISPRLIQIDGPPNVHSLPRNVVMPQSRFTALVVHQPFAYLADQGTATLVVLNLKDGTAKRFFTNDPALRGRRPMFVDGVEQRGKNDLPLARDISMLALQKDGAWIYEQPPCGPLYRVSTALLTDPNYSPIELMESLAQWRDTPTLGGLTISSDNTLYMIDIAQGRLLSFDAGRLPHILLQDPRLTQAGAPIIGSDGKLYVASGNMLLRIVLP</sequence>
<dbReference type="OrthoDB" id="9797664at2"/>
<dbReference type="Proteomes" id="UP000179145">
    <property type="component" value="Chromosome"/>
</dbReference>
<dbReference type="InterPro" id="IPR011042">
    <property type="entry name" value="6-blade_b-propeller_TolB-like"/>
</dbReference>
<dbReference type="Gene3D" id="2.120.10.30">
    <property type="entry name" value="TolB, C-terminal domain"/>
    <property type="match status" value="1"/>
</dbReference>
<evidence type="ECO:0000313" key="1">
    <source>
        <dbReference type="EMBL" id="AOX16362.1"/>
    </source>
</evidence>